<accession>A0ABD5SLS5</accession>
<proteinExistence type="predicted"/>
<dbReference type="InterPro" id="IPR001789">
    <property type="entry name" value="Sig_transdc_resp-reg_receiver"/>
</dbReference>
<dbReference type="PANTHER" id="PTHR44520:SF2">
    <property type="entry name" value="RESPONSE REGULATOR RCP1"/>
    <property type="match status" value="1"/>
</dbReference>
<organism evidence="3 4">
    <name type="scientific">Natrinema soli</name>
    <dbReference type="NCBI Taxonomy" id="1930624"/>
    <lineage>
        <taxon>Archaea</taxon>
        <taxon>Methanobacteriati</taxon>
        <taxon>Methanobacteriota</taxon>
        <taxon>Stenosarchaea group</taxon>
        <taxon>Halobacteria</taxon>
        <taxon>Halobacteriales</taxon>
        <taxon>Natrialbaceae</taxon>
        <taxon>Natrinema</taxon>
    </lineage>
</organism>
<name>A0ABD5SLS5_9EURY</name>
<evidence type="ECO:0000256" key="1">
    <source>
        <dbReference type="PROSITE-ProRule" id="PRU00169"/>
    </source>
</evidence>
<sequence>MTENKTNPDILLVEDNPGDVRLTQEAFRKAEFDVRMHIATDGIKAIDFLRSDESPCLDFVLLDLNLPRKDGLDVLEEIKGDPEMEQLPVLVLTSSTAREDVISSYEQHANAYLTKPDNPETFVDLVQAVENFWIGRARLPSCS</sequence>
<keyword evidence="4" id="KW-1185">Reference proteome</keyword>
<dbReference type="AlphaFoldDB" id="A0ABD5SLS5"/>
<dbReference type="SUPFAM" id="SSF52172">
    <property type="entry name" value="CheY-like"/>
    <property type="match status" value="1"/>
</dbReference>
<evidence type="ECO:0000313" key="3">
    <source>
        <dbReference type="EMBL" id="MFC6765470.1"/>
    </source>
</evidence>
<dbReference type="InterPro" id="IPR011006">
    <property type="entry name" value="CheY-like_superfamily"/>
</dbReference>
<evidence type="ECO:0000313" key="4">
    <source>
        <dbReference type="Proteomes" id="UP001596383"/>
    </source>
</evidence>
<dbReference type="EMBL" id="JBHSWV010000149">
    <property type="protein sequence ID" value="MFC6765470.1"/>
    <property type="molecule type" value="Genomic_DNA"/>
</dbReference>
<dbReference type="SMART" id="SM00448">
    <property type="entry name" value="REC"/>
    <property type="match status" value="1"/>
</dbReference>
<dbReference type="Proteomes" id="UP001596383">
    <property type="component" value="Unassembled WGS sequence"/>
</dbReference>
<evidence type="ECO:0000259" key="2">
    <source>
        <dbReference type="PROSITE" id="PS50110"/>
    </source>
</evidence>
<dbReference type="PANTHER" id="PTHR44520">
    <property type="entry name" value="RESPONSE REGULATOR RCP1-RELATED"/>
    <property type="match status" value="1"/>
</dbReference>
<dbReference type="RefSeq" id="WP_273738489.1">
    <property type="nucleotide sequence ID" value="NZ_JAQIVI010000149.1"/>
</dbReference>
<dbReference type="InterPro" id="IPR052893">
    <property type="entry name" value="TCS_response_regulator"/>
</dbReference>
<dbReference type="CDD" id="cd17557">
    <property type="entry name" value="REC_Rcp-like"/>
    <property type="match status" value="1"/>
</dbReference>
<comment type="caution">
    <text evidence="3">The sequence shown here is derived from an EMBL/GenBank/DDBJ whole genome shotgun (WGS) entry which is preliminary data.</text>
</comment>
<keyword evidence="1" id="KW-0597">Phosphoprotein</keyword>
<gene>
    <name evidence="3" type="ORF">ACFQE6_10875</name>
</gene>
<reference evidence="3 4" key="1">
    <citation type="journal article" date="2019" name="Int. J. Syst. Evol. Microbiol.">
        <title>The Global Catalogue of Microorganisms (GCM) 10K type strain sequencing project: providing services to taxonomists for standard genome sequencing and annotation.</title>
        <authorList>
            <consortium name="The Broad Institute Genomics Platform"/>
            <consortium name="The Broad Institute Genome Sequencing Center for Infectious Disease"/>
            <person name="Wu L."/>
            <person name="Ma J."/>
        </authorList>
    </citation>
    <scope>NUCLEOTIDE SEQUENCE [LARGE SCALE GENOMIC DNA]</scope>
    <source>
        <strain evidence="3 4">LMG 29247</strain>
    </source>
</reference>
<dbReference type="PROSITE" id="PS50110">
    <property type="entry name" value="RESPONSE_REGULATORY"/>
    <property type="match status" value="1"/>
</dbReference>
<feature type="domain" description="Response regulatory" evidence="2">
    <location>
        <begin position="9"/>
        <end position="130"/>
    </location>
</feature>
<dbReference type="Gene3D" id="3.40.50.2300">
    <property type="match status" value="1"/>
</dbReference>
<feature type="modified residue" description="4-aspartylphosphate" evidence="1">
    <location>
        <position position="63"/>
    </location>
</feature>
<dbReference type="Pfam" id="PF00072">
    <property type="entry name" value="Response_reg"/>
    <property type="match status" value="1"/>
</dbReference>
<protein>
    <submittedName>
        <fullName evidence="3">Response regulator</fullName>
    </submittedName>
</protein>